<dbReference type="HOGENOM" id="CLU_2097172_0_0_1"/>
<sequence length="116" mass="13129">MTIPCIIMSGNRPTFYLVPVTQELSNAVIGGVYPTTVTQVLKCVTVAAHIRRVGVGMDDTEYSNFALKHLLAFKALAESRGNPFFEGLWIVTGWSWRIYIKDVWFLFFVSRARRVA</sequence>
<organism evidence="1 2">
    <name type="scientific">Hebeloma cylindrosporum</name>
    <dbReference type="NCBI Taxonomy" id="76867"/>
    <lineage>
        <taxon>Eukaryota</taxon>
        <taxon>Fungi</taxon>
        <taxon>Dikarya</taxon>
        <taxon>Basidiomycota</taxon>
        <taxon>Agaricomycotina</taxon>
        <taxon>Agaricomycetes</taxon>
        <taxon>Agaricomycetidae</taxon>
        <taxon>Agaricales</taxon>
        <taxon>Agaricineae</taxon>
        <taxon>Hymenogastraceae</taxon>
        <taxon>Hebeloma</taxon>
    </lineage>
</organism>
<accession>A0A0C3CMJ7</accession>
<gene>
    <name evidence="1" type="ORF">M413DRAFT_338289</name>
</gene>
<evidence type="ECO:0000313" key="2">
    <source>
        <dbReference type="Proteomes" id="UP000053424"/>
    </source>
</evidence>
<proteinExistence type="predicted"/>
<name>A0A0C3CMJ7_HEBCY</name>
<dbReference type="EMBL" id="KN831772">
    <property type="protein sequence ID" value="KIM45344.1"/>
    <property type="molecule type" value="Genomic_DNA"/>
</dbReference>
<reference evidence="2" key="2">
    <citation type="submission" date="2015-01" db="EMBL/GenBank/DDBJ databases">
        <title>Evolutionary Origins and Diversification of the Mycorrhizal Mutualists.</title>
        <authorList>
            <consortium name="DOE Joint Genome Institute"/>
            <consortium name="Mycorrhizal Genomics Consortium"/>
            <person name="Kohler A."/>
            <person name="Kuo A."/>
            <person name="Nagy L.G."/>
            <person name="Floudas D."/>
            <person name="Copeland A."/>
            <person name="Barry K.W."/>
            <person name="Cichocki N."/>
            <person name="Veneault-Fourrey C."/>
            <person name="LaButti K."/>
            <person name="Lindquist E.A."/>
            <person name="Lipzen A."/>
            <person name="Lundell T."/>
            <person name="Morin E."/>
            <person name="Murat C."/>
            <person name="Riley R."/>
            <person name="Ohm R."/>
            <person name="Sun H."/>
            <person name="Tunlid A."/>
            <person name="Henrissat B."/>
            <person name="Grigoriev I.V."/>
            <person name="Hibbett D.S."/>
            <person name="Martin F."/>
        </authorList>
    </citation>
    <scope>NUCLEOTIDE SEQUENCE [LARGE SCALE GENOMIC DNA]</scope>
    <source>
        <strain evidence="2">h7</strain>
    </source>
</reference>
<dbReference type="Proteomes" id="UP000053424">
    <property type="component" value="Unassembled WGS sequence"/>
</dbReference>
<protein>
    <submittedName>
        <fullName evidence="1">Uncharacterized protein</fullName>
    </submittedName>
</protein>
<dbReference type="AlphaFoldDB" id="A0A0C3CMJ7"/>
<keyword evidence="2" id="KW-1185">Reference proteome</keyword>
<dbReference type="OrthoDB" id="3253976at2759"/>
<evidence type="ECO:0000313" key="1">
    <source>
        <dbReference type="EMBL" id="KIM45344.1"/>
    </source>
</evidence>
<reference evidence="1 2" key="1">
    <citation type="submission" date="2014-04" db="EMBL/GenBank/DDBJ databases">
        <authorList>
            <consortium name="DOE Joint Genome Institute"/>
            <person name="Kuo A."/>
            <person name="Gay G."/>
            <person name="Dore J."/>
            <person name="Kohler A."/>
            <person name="Nagy L.G."/>
            <person name="Floudas D."/>
            <person name="Copeland A."/>
            <person name="Barry K.W."/>
            <person name="Cichocki N."/>
            <person name="Veneault-Fourrey C."/>
            <person name="LaButti K."/>
            <person name="Lindquist E.A."/>
            <person name="Lipzen A."/>
            <person name="Lundell T."/>
            <person name="Morin E."/>
            <person name="Murat C."/>
            <person name="Sun H."/>
            <person name="Tunlid A."/>
            <person name="Henrissat B."/>
            <person name="Grigoriev I.V."/>
            <person name="Hibbett D.S."/>
            <person name="Martin F."/>
            <person name="Nordberg H.P."/>
            <person name="Cantor M.N."/>
            <person name="Hua S.X."/>
        </authorList>
    </citation>
    <scope>NUCLEOTIDE SEQUENCE [LARGE SCALE GENOMIC DNA]</scope>
    <source>
        <strain evidence="2">h7</strain>
    </source>
</reference>